<dbReference type="Proteomes" id="UP001178507">
    <property type="component" value="Unassembled WGS sequence"/>
</dbReference>
<evidence type="ECO:0000256" key="7">
    <source>
        <dbReference type="SAM" id="Phobius"/>
    </source>
</evidence>
<feature type="transmembrane region" description="Helical" evidence="7">
    <location>
        <begin position="590"/>
        <end position="612"/>
    </location>
</feature>
<feature type="transmembrane region" description="Helical" evidence="7">
    <location>
        <begin position="445"/>
        <end position="466"/>
    </location>
</feature>
<protein>
    <submittedName>
        <fullName evidence="8">Uncharacterized protein</fullName>
    </submittedName>
</protein>
<evidence type="ECO:0000256" key="3">
    <source>
        <dbReference type="ARBA" id="ARBA00022448"/>
    </source>
</evidence>
<evidence type="ECO:0000256" key="4">
    <source>
        <dbReference type="ARBA" id="ARBA00022692"/>
    </source>
</evidence>
<dbReference type="AlphaFoldDB" id="A0AA36II60"/>
<dbReference type="InterPro" id="IPR006043">
    <property type="entry name" value="NCS2"/>
</dbReference>
<dbReference type="EMBL" id="CAUJNA010001471">
    <property type="protein sequence ID" value="CAJ1387176.1"/>
    <property type="molecule type" value="Genomic_DNA"/>
</dbReference>
<evidence type="ECO:0000256" key="6">
    <source>
        <dbReference type="ARBA" id="ARBA00023136"/>
    </source>
</evidence>
<feature type="transmembrane region" description="Helical" evidence="7">
    <location>
        <begin position="664"/>
        <end position="683"/>
    </location>
</feature>
<organism evidence="8 9">
    <name type="scientific">Effrenium voratum</name>
    <dbReference type="NCBI Taxonomy" id="2562239"/>
    <lineage>
        <taxon>Eukaryota</taxon>
        <taxon>Sar</taxon>
        <taxon>Alveolata</taxon>
        <taxon>Dinophyceae</taxon>
        <taxon>Suessiales</taxon>
        <taxon>Symbiodiniaceae</taxon>
        <taxon>Effrenium</taxon>
    </lineage>
</organism>
<evidence type="ECO:0000256" key="1">
    <source>
        <dbReference type="ARBA" id="ARBA00004127"/>
    </source>
</evidence>
<dbReference type="PANTHER" id="PTHR43337">
    <property type="entry name" value="XANTHINE/URACIL PERMEASE C887.17-RELATED"/>
    <property type="match status" value="1"/>
</dbReference>
<dbReference type="GO" id="GO:0005886">
    <property type="term" value="C:plasma membrane"/>
    <property type="evidence" value="ECO:0007669"/>
    <property type="project" value="TreeGrafter"/>
</dbReference>
<feature type="transmembrane region" description="Helical" evidence="7">
    <location>
        <begin position="132"/>
        <end position="158"/>
    </location>
</feature>
<keyword evidence="5 7" id="KW-1133">Transmembrane helix</keyword>
<feature type="transmembrane region" description="Helical" evidence="7">
    <location>
        <begin position="26"/>
        <end position="49"/>
    </location>
</feature>
<keyword evidence="4 7" id="KW-0812">Transmembrane</keyword>
<feature type="transmembrane region" description="Helical" evidence="7">
    <location>
        <begin position="632"/>
        <end position="652"/>
    </location>
</feature>
<keyword evidence="6 7" id="KW-0472">Membrane</keyword>
<feature type="transmembrane region" description="Helical" evidence="7">
    <location>
        <begin position="402"/>
        <end position="424"/>
    </location>
</feature>
<accession>A0AA36II60</accession>
<sequence length="786" mass="82595">MQPLAYFAVRSLLGWLQWMERAEHAFISNALVLVAAGAAHCWAVVYSLFIAIHTRAMRYEGYHEGYTEHLPFWVSWTENLAVASMGIWWAAGFSTAAIRIIDDDAKGLPMDGNDVQVNQFIRLLRSEKLHDGLALAHTLSCIGLFVSIILLCVAMGLMKGSVTACELCLCFVAIGFAIPHALVAARRLDFSNAKKNEDATPAVQSAAAEAAAQEAAALGPQLCVVLALADSPGHAYLWQNFVYFVAAVAYVAAVAACGRSPSKVGNAALPPQSAEVISCLVLDVVASVSLVRSQSWDGFMRGNVISASCLQQLALRQRVEPCVKARRQSQETSPLQAVVSYLDAAFTVTERGSSVGQEIRAGLVTWVTMSYIVVVNPIILSARFEDGSSPISFHAACRATCLSAAFASGFVGLAANLPFGLAAGMGLNSYLRYGIIDRLGLGPEGALAACFMQAVAFGLLAASGLVDRVQGALPHGLKSSITVAIGVFQAFVGLQLMGLVVKSDTTLVALGDLSQPNLWLAFTATILVAGLLVRKVTGALLLGICFTAVASHLLGLPNPNQPAAGLSAGADLPRIFDLDFTPMIEKPQDFGTAVLCLLFIVVFDTAGVQHGIGQQAGLLDNRGFLPGAKYGYLGSAFGTGLGAVMGTSPVIIHNESAAGVQEGGRTGLCAITTAVLFLVSPILVPVIELIPPEATAPCLVLVGSMMMGPVKDIDFGDLRLALPAFLTICITPLAYSISAGIFVGIASYYVLGGVLWLAEAVSQEQPKSSLPILLSTDDDELIPEAP</sequence>
<comment type="subcellular location">
    <subcellularLocation>
        <location evidence="1">Endomembrane system</location>
        <topology evidence="1">Multi-pass membrane protein</topology>
    </subcellularLocation>
</comment>
<evidence type="ECO:0000256" key="2">
    <source>
        <dbReference type="ARBA" id="ARBA00005697"/>
    </source>
</evidence>
<dbReference type="GO" id="GO:0012505">
    <property type="term" value="C:endomembrane system"/>
    <property type="evidence" value="ECO:0007669"/>
    <property type="project" value="UniProtKB-SubCell"/>
</dbReference>
<feature type="transmembrane region" description="Helical" evidence="7">
    <location>
        <begin position="241"/>
        <end position="261"/>
    </location>
</feature>
<feature type="transmembrane region" description="Helical" evidence="7">
    <location>
        <begin position="513"/>
        <end position="533"/>
    </location>
</feature>
<evidence type="ECO:0000313" key="9">
    <source>
        <dbReference type="Proteomes" id="UP001178507"/>
    </source>
</evidence>
<name>A0AA36II60_9DINO</name>
<dbReference type="InterPro" id="IPR045018">
    <property type="entry name" value="Azg-like"/>
</dbReference>
<gene>
    <name evidence="8" type="ORF">EVOR1521_LOCUS13303</name>
</gene>
<evidence type="ECO:0000256" key="5">
    <source>
        <dbReference type="ARBA" id="ARBA00022989"/>
    </source>
</evidence>
<reference evidence="8" key="1">
    <citation type="submission" date="2023-08" db="EMBL/GenBank/DDBJ databases">
        <authorList>
            <person name="Chen Y."/>
            <person name="Shah S."/>
            <person name="Dougan E. K."/>
            <person name="Thang M."/>
            <person name="Chan C."/>
        </authorList>
    </citation>
    <scope>NUCLEOTIDE SEQUENCE</scope>
</reference>
<comment type="similarity">
    <text evidence="2">Belongs to the nucleobase:cation symporter-2 (NCS2) (TC 2.A.40) family. Azg-like subfamily.</text>
</comment>
<feature type="transmembrane region" description="Helical" evidence="7">
    <location>
        <begin position="720"/>
        <end position="751"/>
    </location>
</feature>
<dbReference type="GO" id="GO:0005345">
    <property type="term" value="F:purine nucleobase transmembrane transporter activity"/>
    <property type="evidence" value="ECO:0007669"/>
    <property type="project" value="TreeGrafter"/>
</dbReference>
<dbReference type="Pfam" id="PF00860">
    <property type="entry name" value="Xan_ur_permease"/>
    <property type="match status" value="1"/>
</dbReference>
<proteinExistence type="inferred from homology"/>
<keyword evidence="9" id="KW-1185">Reference proteome</keyword>
<dbReference type="PANTHER" id="PTHR43337:SF1">
    <property type="entry name" value="XANTHINE_URACIL PERMEASE C887.17-RELATED"/>
    <property type="match status" value="1"/>
</dbReference>
<feature type="transmembrane region" description="Helical" evidence="7">
    <location>
        <begin position="164"/>
        <end position="185"/>
    </location>
</feature>
<evidence type="ECO:0000313" key="8">
    <source>
        <dbReference type="EMBL" id="CAJ1387176.1"/>
    </source>
</evidence>
<keyword evidence="3" id="KW-0813">Transport</keyword>
<feature type="transmembrane region" description="Helical" evidence="7">
    <location>
        <begin position="481"/>
        <end position="501"/>
    </location>
</feature>
<comment type="caution">
    <text evidence="8">The sequence shown here is derived from an EMBL/GenBank/DDBJ whole genome shotgun (WGS) entry which is preliminary data.</text>
</comment>